<feature type="compositionally biased region" description="Basic and acidic residues" evidence="2">
    <location>
        <begin position="365"/>
        <end position="377"/>
    </location>
</feature>
<feature type="region of interest" description="Disordered" evidence="2">
    <location>
        <begin position="148"/>
        <end position="175"/>
    </location>
</feature>
<dbReference type="PANTHER" id="PTHR11439:SF495">
    <property type="entry name" value="REVERSE TRANSCRIPTASE, RNA-DEPENDENT DNA POLYMERASE-RELATED"/>
    <property type="match status" value="1"/>
</dbReference>
<name>A0A6L2LV55_TANCI</name>
<evidence type="ECO:0000259" key="3">
    <source>
        <dbReference type="Pfam" id="PF25597"/>
    </source>
</evidence>
<dbReference type="GO" id="GO:0003676">
    <property type="term" value="F:nucleic acid binding"/>
    <property type="evidence" value="ECO:0007669"/>
    <property type="project" value="InterPro"/>
</dbReference>
<comment type="caution">
    <text evidence="4">The sequence shown here is derived from an EMBL/GenBank/DDBJ whole genome shotgun (WGS) entry which is preliminary data.</text>
</comment>
<proteinExistence type="predicted"/>
<keyword evidence="1" id="KW-0175">Coiled coil</keyword>
<feature type="compositionally biased region" description="Acidic residues" evidence="2">
    <location>
        <begin position="333"/>
        <end position="343"/>
    </location>
</feature>
<dbReference type="PANTHER" id="PTHR11439">
    <property type="entry name" value="GAG-POL-RELATED RETROTRANSPOSON"/>
    <property type="match status" value="1"/>
</dbReference>
<evidence type="ECO:0000313" key="4">
    <source>
        <dbReference type="EMBL" id="GEU65683.1"/>
    </source>
</evidence>
<feature type="region of interest" description="Disordered" evidence="2">
    <location>
        <begin position="320"/>
        <end position="409"/>
    </location>
</feature>
<feature type="domain" description="Retroviral polymerase SH3-like" evidence="3">
    <location>
        <begin position="257"/>
        <end position="303"/>
    </location>
</feature>
<dbReference type="GO" id="GO:0008270">
    <property type="term" value="F:zinc ion binding"/>
    <property type="evidence" value="ECO:0007669"/>
    <property type="project" value="InterPro"/>
</dbReference>
<reference evidence="4" key="1">
    <citation type="journal article" date="2019" name="Sci. Rep.">
        <title>Draft genome of Tanacetum cinerariifolium, the natural source of mosquito coil.</title>
        <authorList>
            <person name="Yamashiro T."/>
            <person name="Shiraishi A."/>
            <person name="Satake H."/>
            <person name="Nakayama K."/>
        </authorList>
    </citation>
    <scope>NUCLEOTIDE SEQUENCE</scope>
</reference>
<feature type="compositionally biased region" description="Low complexity" evidence="2">
    <location>
        <begin position="394"/>
        <end position="405"/>
    </location>
</feature>
<gene>
    <name evidence="4" type="ORF">Tci_037661</name>
</gene>
<feature type="compositionally biased region" description="Polar residues" evidence="2">
    <location>
        <begin position="323"/>
        <end position="332"/>
    </location>
</feature>
<evidence type="ECO:0000256" key="2">
    <source>
        <dbReference type="SAM" id="MobiDB-lite"/>
    </source>
</evidence>
<protein>
    <submittedName>
        <fullName evidence="4">Uncharacterized mitochondrial protein AtMg00810-like</fullName>
    </submittedName>
</protein>
<dbReference type="InterPro" id="IPR036875">
    <property type="entry name" value="Znf_CCHC_sf"/>
</dbReference>
<dbReference type="AlphaFoldDB" id="A0A6L2LV55"/>
<feature type="region of interest" description="Disordered" evidence="2">
    <location>
        <begin position="929"/>
        <end position="954"/>
    </location>
</feature>
<feature type="compositionally biased region" description="Pro residues" evidence="2">
    <location>
        <begin position="935"/>
        <end position="945"/>
    </location>
</feature>
<organism evidence="4">
    <name type="scientific">Tanacetum cinerariifolium</name>
    <name type="common">Dalmatian daisy</name>
    <name type="synonym">Chrysanthemum cinerariifolium</name>
    <dbReference type="NCBI Taxonomy" id="118510"/>
    <lineage>
        <taxon>Eukaryota</taxon>
        <taxon>Viridiplantae</taxon>
        <taxon>Streptophyta</taxon>
        <taxon>Embryophyta</taxon>
        <taxon>Tracheophyta</taxon>
        <taxon>Spermatophyta</taxon>
        <taxon>Magnoliopsida</taxon>
        <taxon>eudicotyledons</taxon>
        <taxon>Gunneridae</taxon>
        <taxon>Pentapetalae</taxon>
        <taxon>asterids</taxon>
        <taxon>campanulids</taxon>
        <taxon>Asterales</taxon>
        <taxon>Asteraceae</taxon>
        <taxon>Asteroideae</taxon>
        <taxon>Anthemideae</taxon>
        <taxon>Anthemidinae</taxon>
        <taxon>Tanacetum</taxon>
    </lineage>
</organism>
<sequence length="1244" mass="139277">MDLFGIKPSKVLKNVPSFVQPIEQVKAPRPFVQHVETSVLVATSDNSIPKPTSNGKRRNRKACFVCKSLDHLIKDCDYHEKKMAQSTARNHVKRGTHKQYAQMPFLNPQRHVVPAAVLTQSKPVPITIVRPVTTTIPKLNVTRPRHAEPVVTKPNSPLRRHINHSPSPKANNFPPKDTAVKALMVNAGVQGKWEWKPKCLVLDHVNPQHALKDKGVIGSGCSRHMIGNMSYLSNFEELNGGYVAFGGNPNGGKIFGKGKFDGNVDEGFLVGYSVSSKAFRVFNSRTRLVQETLHVNFLENKPNVTEKAREDSDQQYVLFPVWSSGSTNPQNTDGDDAFDEKEPEFEGRKPESEVNVSPNSSAQSKKHDDKTKREAKGKIPAVGQISPNSTNTFSAAGPSNAAASPTHRKSSCDVGVEADFNNLEISIIVSPILTTRVHKDHPVTQIIGDLSSATQTRSMTRVAKDQGFEDPDYPDKVYKVVKALYGLHQAPRACQDKYVAEILKKFRLTDGKSASTPIDTEKPLLKDPDGEDVDVHTYRSMIGSLMYLTSSRPDIMFAVCACACFQMTPKASHLHAIKRIFRYLKGKPHLGLWYLKDSPFDLVAYSDSDYAGASLDRKSTTKGCQFLGCKLISWQCKKKTVVATSFTEAEYVAASSCCAQVLWIQNQLLDYGLELMELMVFLLLSDEKVGVEVSAVDLQTSVAVKKVNDVTRLQALVDKKKVVITEASIRDTLHLDDAEGVECLPNEEIFTELARIGYEKPSTKLTFYKAFFLSQWKFLIHTILQCMSAKRTSLNKFSSSMVFAVICLSTGRKFNFSMYIFDSLLRNVDSPTKFYLYLRFIQLMIRKQVGDISSHSTKYTSYALTQKVFANMRRVGKGFSGVETPLFERMIVEQQVDKGDAKVNVDDVPAVGVAAEGVISATNDEVPTAIEEPSIPSPTPPTPPPHTDDQGRKAESQAEIYKIELEHANKVLSMQEEESELVELQEVVDVFTTAKIITKVVTAASDTITATSTTITAADVSIPAATTVAAPTLTIAPSRRRKGVEPKSLKKQAQIEQDEAYARELEAELKKILIGMKLLIMCRESRKRIKLNVVGFKIDYFKEMTYDDIRLIFEKHYDSNVAFLQKTKEQMDEEDSRALKRLNESKEDKAAKNQKLDEEVPVVDYEIYNKNNKPYYKIKRANGSHQLYLSYLSLLRNFDREDLEVLWQLVKERFATTKPKNFSDDFLLITLGAMFEKPDIHAQI</sequence>
<dbReference type="SUPFAM" id="SSF57756">
    <property type="entry name" value="Retrovirus zinc finger-like domains"/>
    <property type="match status" value="1"/>
</dbReference>
<dbReference type="EMBL" id="BKCJ010005248">
    <property type="protein sequence ID" value="GEU65683.1"/>
    <property type="molecule type" value="Genomic_DNA"/>
</dbReference>
<feature type="coiled-coil region" evidence="1">
    <location>
        <begin position="958"/>
        <end position="994"/>
    </location>
</feature>
<dbReference type="Pfam" id="PF25597">
    <property type="entry name" value="SH3_retrovirus"/>
    <property type="match status" value="1"/>
</dbReference>
<feature type="compositionally biased region" description="Polar residues" evidence="2">
    <location>
        <begin position="354"/>
        <end position="363"/>
    </location>
</feature>
<accession>A0A6L2LV55</accession>
<dbReference type="InterPro" id="IPR057670">
    <property type="entry name" value="SH3_retrovirus"/>
</dbReference>
<evidence type="ECO:0000256" key="1">
    <source>
        <dbReference type="SAM" id="Coils"/>
    </source>
</evidence>
<dbReference type="CDD" id="cd09272">
    <property type="entry name" value="RNase_HI_RT_Ty1"/>
    <property type="match status" value="1"/>
</dbReference>